<dbReference type="InterPro" id="IPR032675">
    <property type="entry name" value="LRR_dom_sf"/>
</dbReference>
<protein>
    <submittedName>
        <fullName evidence="1">Uncharacterized protein</fullName>
    </submittedName>
</protein>
<name>A0A152A780_TIELA</name>
<evidence type="ECO:0000313" key="2">
    <source>
        <dbReference type="Proteomes" id="UP000076078"/>
    </source>
</evidence>
<gene>
    <name evidence="1" type="ORF">DLAC_00855</name>
</gene>
<dbReference type="Proteomes" id="UP000076078">
    <property type="component" value="Unassembled WGS sequence"/>
</dbReference>
<dbReference type="EMBL" id="LODT01000004">
    <property type="protein sequence ID" value="KYR02056.1"/>
    <property type="molecule type" value="Genomic_DNA"/>
</dbReference>
<accession>A0A152A780</accession>
<dbReference type="AlphaFoldDB" id="A0A152A780"/>
<reference evidence="1 2" key="1">
    <citation type="submission" date="2015-12" db="EMBL/GenBank/DDBJ databases">
        <title>Dictyostelia acquired genes for synthesis and detection of signals that induce cell-type specialization by lateral gene transfer from prokaryotes.</title>
        <authorList>
            <person name="Gloeckner G."/>
            <person name="Schaap P."/>
        </authorList>
    </citation>
    <scope>NUCLEOTIDE SEQUENCE [LARGE SCALE GENOMIC DNA]</scope>
    <source>
        <strain evidence="1 2">TK</strain>
    </source>
</reference>
<comment type="caution">
    <text evidence="1">The sequence shown here is derived from an EMBL/GenBank/DDBJ whole genome shotgun (WGS) entry which is preliminary data.</text>
</comment>
<keyword evidence="2" id="KW-1185">Reference proteome</keyword>
<evidence type="ECO:0000313" key="1">
    <source>
        <dbReference type="EMBL" id="KYR02056.1"/>
    </source>
</evidence>
<dbReference type="SUPFAM" id="SSF52047">
    <property type="entry name" value="RNI-like"/>
    <property type="match status" value="1"/>
</dbReference>
<proteinExistence type="predicted"/>
<organism evidence="1 2">
    <name type="scientific">Tieghemostelium lacteum</name>
    <name type="common">Slime mold</name>
    <name type="synonym">Dictyostelium lacteum</name>
    <dbReference type="NCBI Taxonomy" id="361077"/>
    <lineage>
        <taxon>Eukaryota</taxon>
        <taxon>Amoebozoa</taxon>
        <taxon>Evosea</taxon>
        <taxon>Eumycetozoa</taxon>
        <taxon>Dictyostelia</taxon>
        <taxon>Dictyosteliales</taxon>
        <taxon>Raperosteliaceae</taxon>
        <taxon>Tieghemostelium</taxon>
    </lineage>
</organism>
<dbReference type="Gene3D" id="3.80.10.10">
    <property type="entry name" value="Ribonuclease Inhibitor"/>
    <property type="match status" value="1"/>
</dbReference>
<dbReference type="InParanoid" id="A0A152A780"/>
<sequence>MNTLVLPQLIIVEILMVIIDSPQYPYRYKLSLGLISKWVFSKLGHHSFNSLICTLDKNKKGHLDLNKKGELEKHLDKKTCIIKSIDRITLSFPYDTLPLKLDRLHSRVIVIHRYGQIQSLTLTSLSMEISKDLFRFLSWFPNLKYLNVNLLGCTVDMVKIETITIPQLESLYLYGVNQITLITTLLTLLQSSLTLIVLDLDIYQNIEQLDEFLITYKAPNLRHFNIFHKFVFSGVKSLIENHKDTLQSVVYPTGIGNQVVELFEQLKYLQQTVVYFSSYSQLVRLFKFINQKPLFRKLTLYIFGQIKDKIDQISEDDLPDFRLTHLKSFIFPTNFPKPLFQSIMKYNSNSTTLTSLHIADIPDHESFLQFLKTNKSLVHLHFQPLFDSISKELQHSLSLLISKIPTLVTLSLLCVSRIRNISDIVIFQHLHESQSLNFIMFTSQFLSDDHQQTLESIAPRPPFEYVPLSPLVFIRNGIHYDQNHKKKHSINFFKLLV</sequence>